<keyword evidence="2" id="KW-1185">Reference proteome</keyword>
<gene>
    <name evidence="1" type="ORF">CTI12_AA137100</name>
</gene>
<dbReference type="InterPro" id="IPR036041">
    <property type="entry name" value="Ribosome-inact_prot_sf"/>
</dbReference>
<name>A0A2U1PM52_ARTAN</name>
<dbReference type="Proteomes" id="UP000245207">
    <property type="component" value="Unassembled WGS sequence"/>
</dbReference>
<organism evidence="1 2">
    <name type="scientific">Artemisia annua</name>
    <name type="common">Sweet wormwood</name>
    <dbReference type="NCBI Taxonomy" id="35608"/>
    <lineage>
        <taxon>Eukaryota</taxon>
        <taxon>Viridiplantae</taxon>
        <taxon>Streptophyta</taxon>
        <taxon>Embryophyta</taxon>
        <taxon>Tracheophyta</taxon>
        <taxon>Spermatophyta</taxon>
        <taxon>Magnoliopsida</taxon>
        <taxon>eudicotyledons</taxon>
        <taxon>Gunneridae</taxon>
        <taxon>Pentapetalae</taxon>
        <taxon>asterids</taxon>
        <taxon>campanulids</taxon>
        <taxon>Asterales</taxon>
        <taxon>Asteraceae</taxon>
        <taxon>Asteroideae</taxon>
        <taxon>Anthemideae</taxon>
        <taxon>Artemisiinae</taxon>
        <taxon>Artemisia</taxon>
    </lineage>
</organism>
<evidence type="ECO:0000313" key="1">
    <source>
        <dbReference type="EMBL" id="PWA86836.1"/>
    </source>
</evidence>
<dbReference type="GO" id="GO:0017148">
    <property type="term" value="P:negative regulation of translation"/>
    <property type="evidence" value="ECO:0007669"/>
    <property type="project" value="InterPro"/>
</dbReference>
<dbReference type="SUPFAM" id="SSF56371">
    <property type="entry name" value="Ribosome inactivating proteins (RIP)"/>
    <property type="match status" value="1"/>
</dbReference>
<dbReference type="EMBL" id="PKPP01000978">
    <property type="protein sequence ID" value="PWA86836.1"/>
    <property type="molecule type" value="Genomic_DNA"/>
</dbReference>
<protein>
    <submittedName>
        <fullName evidence="1">Uncharacterized protein</fullName>
    </submittedName>
</protein>
<reference evidence="1 2" key="1">
    <citation type="journal article" date="2018" name="Mol. Plant">
        <title>The genome of Artemisia annua provides insight into the evolution of Asteraceae family and artemisinin biosynthesis.</title>
        <authorList>
            <person name="Shen Q."/>
            <person name="Zhang L."/>
            <person name="Liao Z."/>
            <person name="Wang S."/>
            <person name="Yan T."/>
            <person name="Shi P."/>
            <person name="Liu M."/>
            <person name="Fu X."/>
            <person name="Pan Q."/>
            <person name="Wang Y."/>
            <person name="Lv Z."/>
            <person name="Lu X."/>
            <person name="Zhang F."/>
            <person name="Jiang W."/>
            <person name="Ma Y."/>
            <person name="Chen M."/>
            <person name="Hao X."/>
            <person name="Li L."/>
            <person name="Tang Y."/>
            <person name="Lv G."/>
            <person name="Zhou Y."/>
            <person name="Sun X."/>
            <person name="Brodelius P.E."/>
            <person name="Rose J.K.C."/>
            <person name="Tang K."/>
        </authorList>
    </citation>
    <scope>NUCLEOTIDE SEQUENCE [LARGE SCALE GENOMIC DNA]</scope>
    <source>
        <strain evidence="2">cv. Huhao1</strain>
        <tissue evidence="1">Leaf</tissue>
    </source>
</reference>
<comment type="caution">
    <text evidence="1">The sequence shown here is derived from an EMBL/GenBank/DDBJ whole genome shotgun (WGS) entry which is preliminary data.</text>
</comment>
<evidence type="ECO:0000313" key="2">
    <source>
        <dbReference type="Proteomes" id="UP000245207"/>
    </source>
</evidence>
<dbReference type="AlphaFoldDB" id="A0A2U1PM52"/>
<proteinExistence type="predicted"/>
<sequence length="152" mass="17069">MGDYDIDLMGNLRTIIAGDTRMTHHVHPSPRSNGGNTIYTFTDFHDFLAAKSTPLGYSGNYKHLARDLDSGIYVVDYEKFQNAVETLIGGISGGANPRERHKWRQSIFRVIMGVAEGCETEPYPHPFIIHKLVGDQVEHQDNGWNCYSKTGL</sequence>
<accession>A0A2U1PM52</accession>
<dbReference type="GO" id="GO:0030598">
    <property type="term" value="F:rRNA N-glycosylase activity"/>
    <property type="evidence" value="ECO:0007669"/>
    <property type="project" value="InterPro"/>
</dbReference>